<dbReference type="Proteomes" id="UP000023152">
    <property type="component" value="Unassembled WGS sequence"/>
</dbReference>
<proteinExistence type="predicted"/>
<keyword evidence="3" id="KW-1185">Reference proteome</keyword>
<accession>X6LDD7</accession>
<protein>
    <submittedName>
        <fullName evidence="2">Uncharacterized protein</fullName>
    </submittedName>
</protein>
<reference evidence="2 3" key="1">
    <citation type="journal article" date="2013" name="Curr. Biol.">
        <title>The Genome of the Foraminiferan Reticulomyxa filosa.</title>
        <authorList>
            <person name="Glockner G."/>
            <person name="Hulsmann N."/>
            <person name="Schleicher M."/>
            <person name="Noegel A.A."/>
            <person name="Eichinger L."/>
            <person name="Gallinger C."/>
            <person name="Pawlowski J."/>
            <person name="Sierra R."/>
            <person name="Euteneuer U."/>
            <person name="Pillet L."/>
            <person name="Moustafa A."/>
            <person name="Platzer M."/>
            <person name="Groth M."/>
            <person name="Szafranski K."/>
            <person name="Schliwa M."/>
        </authorList>
    </citation>
    <scope>NUCLEOTIDE SEQUENCE [LARGE SCALE GENOMIC DNA]</scope>
</reference>
<evidence type="ECO:0000313" key="3">
    <source>
        <dbReference type="Proteomes" id="UP000023152"/>
    </source>
</evidence>
<dbReference type="AlphaFoldDB" id="X6LDD7"/>
<dbReference type="EMBL" id="ASPP01045870">
    <property type="protein sequence ID" value="ETN98759.1"/>
    <property type="molecule type" value="Genomic_DNA"/>
</dbReference>
<evidence type="ECO:0000313" key="2">
    <source>
        <dbReference type="EMBL" id="ETN98759.1"/>
    </source>
</evidence>
<comment type="caution">
    <text evidence="2">The sequence shown here is derived from an EMBL/GenBank/DDBJ whole genome shotgun (WGS) entry which is preliminary data.</text>
</comment>
<name>X6LDD7_RETFI</name>
<evidence type="ECO:0000256" key="1">
    <source>
        <dbReference type="SAM" id="Phobius"/>
    </source>
</evidence>
<feature type="transmembrane region" description="Helical" evidence="1">
    <location>
        <begin position="6"/>
        <end position="24"/>
    </location>
</feature>
<sequence>MHNIDDLSVSLISLYLMIAHYQYVRLRLKRNINNWMIQLFMRPKFFANVLRLEKRQLVSIWKVNKPWWSDTILQKKKLLRHLPPYKPQDPQLNVKEPIWMEFSNGKKANIVHIPKLDRDYSQCNYQNHHKEINVVVDKQLLYQTQAEIRLIYSGDAQTADL</sequence>
<keyword evidence="1" id="KW-0812">Transmembrane</keyword>
<keyword evidence="1" id="KW-0472">Membrane</keyword>
<keyword evidence="1" id="KW-1133">Transmembrane helix</keyword>
<gene>
    <name evidence="2" type="ORF">RFI_38728</name>
</gene>
<organism evidence="2 3">
    <name type="scientific">Reticulomyxa filosa</name>
    <dbReference type="NCBI Taxonomy" id="46433"/>
    <lineage>
        <taxon>Eukaryota</taxon>
        <taxon>Sar</taxon>
        <taxon>Rhizaria</taxon>
        <taxon>Retaria</taxon>
        <taxon>Foraminifera</taxon>
        <taxon>Monothalamids</taxon>
        <taxon>Reticulomyxidae</taxon>
        <taxon>Reticulomyxa</taxon>
    </lineage>
</organism>